<dbReference type="InterPro" id="IPR036410">
    <property type="entry name" value="HSP_DnaJ_Cys-rich_dom_sf"/>
</dbReference>
<accession>A0A846MC01</accession>
<protein>
    <submittedName>
        <fullName evidence="1">DnaJ-class molecular chaperone</fullName>
    </submittedName>
</protein>
<dbReference type="RefSeq" id="WP_166908078.1">
    <property type="nucleotide sequence ID" value="NZ_JAASRS010000001.1"/>
</dbReference>
<dbReference type="EMBL" id="JAASRS010000001">
    <property type="protein sequence ID" value="NIK14092.1"/>
    <property type="molecule type" value="Genomic_DNA"/>
</dbReference>
<comment type="caution">
    <text evidence="1">The sequence shown here is derived from an EMBL/GenBank/DDBJ whole genome shotgun (WGS) entry which is preliminary data.</text>
</comment>
<dbReference type="Proteomes" id="UP000532769">
    <property type="component" value="Unassembled WGS sequence"/>
</dbReference>
<proteinExistence type="predicted"/>
<dbReference type="SUPFAM" id="SSF57938">
    <property type="entry name" value="DnaJ/Hsp40 cysteine-rich domain"/>
    <property type="match status" value="1"/>
</dbReference>
<dbReference type="InterPro" id="IPR035272">
    <property type="entry name" value="DUF5351"/>
</dbReference>
<organism evidence="1 2">
    <name type="scientific">Saccharococcus thermophilus</name>
    <dbReference type="NCBI Taxonomy" id="29396"/>
    <lineage>
        <taxon>Bacteria</taxon>
        <taxon>Bacillati</taxon>
        <taxon>Bacillota</taxon>
        <taxon>Bacilli</taxon>
        <taxon>Bacillales</taxon>
        <taxon>Anoxybacillaceae</taxon>
        <taxon>Saccharococcus</taxon>
    </lineage>
</organism>
<gene>
    <name evidence="1" type="ORF">BDD39_000602</name>
</gene>
<keyword evidence="2" id="KW-1185">Reference proteome</keyword>
<dbReference type="AlphaFoldDB" id="A0A846MC01"/>
<evidence type="ECO:0000313" key="2">
    <source>
        <dbReference type="Proteomes" id="UP000532769"/>
    </source>
</evidence>
<reference evidence="1 2" key="1">
    <citation type="submission" date="2020-03" db="EMBL/GenBank/DDBJ databases">
        <title>Genomic Encyclopedia of Archaeal and Bacterial Type Strains, Phase II (KMG-II): from individual species to whole genera.</title>
        <authorList>
            <person name="Goeker M."/>
        </authorList>
    </citation>
    <scope>NUCLEOTIDE SEQUENCE [LARGE SCALE GENOMIC DNA]</scope>
    <source>
        <strain evidence="1 2">DSM 4749</strain>
    </source>
</reference>
<dbReference type="Pfam" id="PF17302">
    <property type="entry name" value="DUF5351"/>
    <property type="match status" value="1"/>
</dbReference>
<name>A0A846MC01_9BACL</name>
<evidence type="ECO:0000313" key="1">
    <source>
        <dbReference type="EMBL" id="NIK14092.1"/>
    </source>
</evidence>
<sequence>MKHTDQTVCPYCEGHGYVQLLLGGSETCYGCLGKGTEKEKQTVSEN</sequence>